<comment type="similarity">
    <text evidence="6">Belongs to the ABC-4 integral membrane protein family.</text>
</comment>
<comment type="caution">
    <text evidence="10">The sequence shown here is derived from an EMBL/GenBank/DDBJ whole genome shotgun (WGS) entry which is preliminary data.</text>
</comment>
<keyword evidence="5 7" id="KW-0472">Membrane</keyword>
<accession>A0A553WK69</accession>
<dbReference type="EMBL" id="VKKU01000001">
    <property type="protein sequence ID" value="TSB05082.1"/>
    <property type="molecule type" value="Genomic_DNA"/>
</dbReference>
<dbReference type="OrthoDB" id="9770036at2"/>
<protein>
    <submittedName>
        <fullName evidence="10">FtsX-like permease family protein</fullName>
    </submittedName>
</protein>
<feature type="transmembrane region" description="Helical" evidence="7">
    <location>
        <begin position="6"/>
        <end position="22"/>
    </location>
</feature>
<dbReference type="Proteomes" id="UP000320160">
    <property type="component" value="Unassembled WGS sequence"/>
</dbReference>
<dbReference type="PANTHER" id="PTHR30572">
    <property type="entry name" value="MEMBRANE COMPONENT OF TRANSPORTER-RELATED"/>
    <property type="match status" value="1"/>
</dbReference>
<evidence type="ECO:0000259" key="8">
    <source>
        <dbReference type="Pfam" id="PF02687"/>
    </source>
</evidence>
<gene>
    <name evidence="10" type="ORF">FOM92_06805</name>
</gene>
<feature type="domain" description="MacB-like periplasmic core" evidence="9">
    <location>
        <begin position="29"/>
        <end position="255"/>
    </location>
</feature>
<feature type="transmembrane region" description="Helical" evidence="7">
    <location>
        <begin position="289"/>
        <end position="317"/>
    </location>
</feature>
<evidence type="ECO:0000256" key="3">
    <source>
        <dbReference type="ARBA" id="ARBA00022692"/>
    </source>
</evidence>
<comment type="subcellular location">
    <subcellularLocation>
        <location evidence="1">Cell membrane</location>
        <topology evidence="1">Multi-pass membrane protein</topology>
    </subcellularLocation>
</comment>
<dbReference type="RefSeq" id="WP_143775998.1">
    <property type="nucleotide sequence ID" value="NZ_VKKU01000001.1"/>
</dbReference>
<keyword evidence="4 7" id="KW-1133">Transmembrane helix</keyword>
<evidence type="ECO:0000259" key="9">
    <source>
        <dbReference type="Pfam" id="PF12704"/>
    </source>
</evidence>
<feature type="transmembrane region" description="Helical" evidence="7">
    <location>
        <begin position="341"/>
        <end position="367"/>
    </location>
</feature>
<proteinExistence type="inferred from homology"/>
<dbReference type="AlphaFoldDB" id="A0A553WK69"/>
<name>A0A553WK69_9SPHN</name>
<evidence type="ECO:0000256" key="5">
    <source>
        <dbReference type="ARBA" id="ARBA00023136"/>
    </source>
</evidence>
<dbReference type="InterPro" id="IPR025857">
    <property type="entry name" value="MacB_PCD"/>
</dbReference>
<evidence type="ECO:0000256" key="6">
    <source>
        <dbReference type="ARBA" id="ARBA00038076"/>
    </source>
</evidence>
<dbReference type="GO" id="GO:0022857">
    <property type="term" value="F:transmembrane transporter activity"/>
    <property type="evidence" value="ECO:0007669"/>
    <property type="project" value="TreeGrafter"/>
</dbReference>
<evidence type="ECO:0000256" key="1">
    <source>
        <dbReference type="ARBA" id="ARBA00004651"/>
    </source>
</evidence>
<dbReference type="PANTHER" id="PTHR30572:SF4">
    <property type="entry name" value="ABC TRANSPORTER PERMEASE YTRF"/>
    <property type="match status" value="1"/>
</dbReference>
<feature type="transmembrane region" description="Helical" evidence="7">
    <location>
        <begin position="382"/>
        <end position="402"/>
    </location>
</feature>
<evidence type="ECO:0000256" key="4">
    <source>
        <dbReference type="ARBA" id="ARBA00022989"/>
    </source>
</evidence>
<keyword evidence="2" id="KW-1003">Cell membrane</keyword>
<dbReference type="InterPro" id="IPR050250">
    <property type="entry name" value="Macrolide_Exporter_MacB"/>
</dbReference>
<dbReference type="Pfam" id="PF02687">
    <property type="entry name" value="FtsX"/>
    <property type="match status" value="1"/>
</dbReference>
<dbReference type="Pfam" id="PF12704">
    <property type="entry name" value="MacB_PCD"/>
    <property type="match status" value="1"/>
</dbReference>
<feature type="domain" description="ABC3 transporter permease C-terminal" evidence="8">
    <location>
        <begin position="296"/>
        <end position="409"/>
    </location>
</feature>
<feature type="transmembrane region" description="Helical" evidence="7">
    <location>
        <begin position="29"/>
        <end position="50"/>
    </location>
</feature>
<evidence type="ECO:0000313" key="10">
    <source>
        <dbReference type="EMBL" id="TSB05082.1"/>
    </source>
</evidence>
<dbReference type="GO" id="GO:0005886">
    <property type="term" value="C:plasma membrane"/>
    <property type="evidence" value="ECO:0007669"/>
    <property type="project" value="UniProtKB-SubCell"/>
</dbReference>
<keyword evidence="11" id="KW-1185">Reference proteome</keyword>
<dbReference type="InterPro" id="IPR003838">
    <property type="entry name" value="ABC3_permease_C"/>
</dbReference>
<sequence>MNSIFASVAGWGVNVAIAFTALRTNLMRSILTTLGVMIGVFSVILAVAVGNGAQVSVTQQIATLGSNMAIVVPQPDSGSGPPRPNDRGRLTERDGQAILRQVSGVRAVAPQIRNSVQLVTPGRSATTQATGATPEYGNISNVNASEGRFLTKSDVGSAARVAVIGQTVSDKLFGGDSPVGQTIRVNRVPFTVVGLLESKGSNLGTDNDDQIVVPITTLRQRLLTTPTQGPDDVTLLFVGFEDEDSLLAGQKEIKRLLRDRYRVQKGKINPFTVRTTTEIAETTSQVTQIFQAVLVAIASISLLVGGIGIMNIMLVSVTERTREIGLRMALGARRSDIRNQFLVEAAVLCIIGGAIGLLLAVLAATIFQKVADFPAPVGIDTALFSIAFSAVIGLLFGGYPAVRASRLSPIEALRSE</sequence>
<evidence type="ECO:0000256" key="2">
    <source>
        <dbReference type="ARBA" id="ARBA00022475"/>
    </source>
</evidence>
<keyword evidence="3 7" id="KW-0812">Transmembrane</keyword>
<organism evidence="10 11">
    <name type="scientific">Sphingorhabdus contaminans</name>
    <dbReference type="NCBI Taxonomy" id="1343899"/>
    <lineage>
        <taxon>Bacteria</taxon>
        <taxon>Pseudomonadati</taxon>
        <taxon>Pseudomonadota</taxon>
        <taxon>Alphaproteobacteria</taxon>
        <taxon>Sphingomonadales</taxon>
        <taxon>Sphingomonadaceae</taxon>
        <taxon>Sphingorhabdus</taxon>
    </lineage>
</organism>
<reference evidence="10 11" key="1">
    <citation type="submission" date="2019-07" db="EMBL/GenBank/DDBJ databases">
        <authorList>
            <person name="Park M."/>
        </authorList>
    </citation>
    <scope>NUCLEOTIDE SEQUENCE [LARGE SCALE GENOMIC DNA]</scope>
    <source>
        <strain evidence="10 11">KCTC32445</strain>
    </source>
</reference>
<evidence type="ECO:0000313" key="11">
    <source>
        <dbReference type="Proteomes" id="UP000320160"/>
    </source>
</evidence>
<evidence type="ECO:0000256" key="7">
    <source>
        <dbReference type="SAM" id="Phobius"/>
    </source>
</evidence>